<name>A0A7C4EJU8_9BACT</name>
<sequence>MICTKCAHDNPDDARHCQACGFKLQSARAPREQDDAPDAPLPRLTGPPPEMRRRAAKYREAWLVAGLLWLAACVLLWAQVYWPLYRLAGLAGIWAWLRGIGWKD</sequence>
<accession>A0A7C4EJU8</accession>
<protein>
    <submittedName>
        <fullName evidence="3">Zinc ribbon domain-containing protein</fullName>
    </submittedName>
</protein>
<dbReference type="EMBL" id="DSRP01000472">
    <property type="protein sequence ID" value="HGG92652.1"/>
    <property type="molecule type" value="Genomic_DNA"/>
</dbReference>
<feature type="region of interest" description="Disordered" evidence="1">
    <location>
        <begin position="27"/>
        <end position="50"/>
    </location>
</feature>
<evidence type="ECO:0000256" key="1">
    <source>
        <dbReference type="SAM" id="MobiDB-lite"/>
    </source>
</evidence>
<comment type="caution">
    <text evidence="3">The sequence shown here is derived from an EMBL/GenBank/DDBJ whole genome shotgun (WGS) entry which is preliminary data.</text>
</comment>
<proteinExistence type="predicted"/>
<dbReference type="AlphaFoldDB" id="A0A7C4EJU8"/>
<keyword evidence="2" id="KW-0472">Membrane</keyword>
<feature type="transmembrane region" description="Helical" evidence="2">
    <location>
        <begin position="61"/>
        <end position="78"/>
    </location>
</feature>
<reference evidence="3" key="1">
    <citation type="journal article" date="2020" name="mSystems">
        <title>Genome- and Community-Level Interaction Insights into Carbon Utilization and Element Cycling Functions of Hydrothermarchaeota in Hydrothermal Sediment.</title>
        <authorList>
            <person name="Zhou Z."/>
            <person name="Liu Y."/>
            <person name="Xu W."/>
            <person name="Pan J."/>
            <person name="Luo Z.H."/>
            <person name="Li M."/>
        </authorList>
    </citation>
    <scope>NUCLEOTIDE SEQUENCE [LARGE SCALE GENOMIC DNA]</scope>
    <source>
        <strain evidence="3">SpSt-413</strain>
    </source>
</reference>
<organism evidence="3">
    <name type="scientific">Fundidesulfovibrio putealis</name>
    <dbReference type="NCBI Taxonomy" id="270496"/>
    <lineage>
        <taxon>Bacteria</taxon>
        <taxon>Pseudomonadati</taxon>
        <taxon>Thermodesulfobacteriota</taxon>
        <taxon>Desulfovibrionia</taxon>
        <taxon>Desulfovibrionales</taxon>
        <taxon>Desulfovibrionaceae</taxon>
        <taxon>Fundidesulfovibrio</taxon>
    </lineage>
</organism>
<gene>
    <name evidence="3" type="ORF">ENR59_06835</name>
</gene>
<keyword evidence="2" id="KW-0812">Transmembrane</keyword>
<keyword evidence="2" id="KW-1133">Transmembrane helix</keyword>
<evidence type="ECO:0000256" key="2">
    <source>
        <dbReference type="SAM" id="Phobius"/>
    </source>
</evidence>
<evidence type="ECO:0000313" key="3">
    <source>
        <dbReference type="EMBL" id="HGG92652.1"/>
    </source>
</evidence>